<organism evidence="1">
    <name type="scientific">Solanum lycopersicum</name>
    <name type="common">Tomato</name>
    <name type="synonym">Lycopersicon esculentum</name>
    <dbReference type="NCBI Taxonomy" id="4081"/>
    <lineage>
        <taxon>Eukaryota</taxon>
        <taxon>Viridiplantae</taxon>
        <taxon>Streptophyta</taxon>
        <taxon>Embryophyta</taxon>
        <taxon>Tracheophyta</taxon>
        <taxon>Spermatophyta</taxon>
        <taxon>Magnoliopsida</taxon>
        <taxon>eudicotyledons</taxon>
        <taxon>Gunneridae</taxon>
        <taxon>Pentapetalae</taxon>
        <taxon>asterids</taxon>
        <taxon>lamiids</taxon>
        <taxon>Solanales</taxon>
        <taxon>Solanaceae</taxon>
        <taxon>Solanoideae</taxon>
        <taxon>Solaneae</taxon>
        <taxon>Solanum</taxon>
        <taxon>Solanum subgen. Lycopersicon</taxon>
    </lineage>
</organism>
<dbReference type="SUPFAM" id="SSF53756">
    <property type="entry name" value="UDP-Glycosyltransferase/glycogen phosphorylase"/>
    <property type="match status" value="1"/>
</dbReference>
<dbReference type="GO" id="GO:0008194">
    <property type="term" value="F:UDP-glycosyltransferase activity"/>
    <property type="evidence" value="ECO:0007669"/>
    <property type="project" value="UniProtKB-ARBA"/>
</dbReference>
<dbReference type="PANTHER" id="PTHR48044">
    <property type="entry name" value="GLYCOSYLTRANSFERASE"/>
    <property type="match status" value="1"/>
</dbReference>
<dbReference type="InParanoid" id="A0A3Q7GPC5"/>
<evidence type="ECO:0000313" key="1">
    <source>
        <dbReference type="EnsemblPlants" id="Solyc05g055347.1.1"/>
    </source>
</evidence>
<dbReference type="Gene3D" id="3.40.50.2000">
    <property type="entry name" value="Glycogen Phosphorylase B"/>
    <property type="match status" value="2"/>
</dbReference>
<dbReference type="PANTHER" id="PTHR48044:SF12">
    <property type="entry name" value="BETA-D-GLUCOSYL CROCETIN BETA-1,6-GLUCOSYLTRANSFERASE-LIKE"/>
    <property type="match status" value="1"/>
</dbReference>
<dbReference type="AlphaFoldDB" id="A0A3Q7GPC5"/>
<dbReference type="EnsemblPlants" id="Solyc05g055347.1.1">
    <property type="protein sequence ID" value="Solyc05g055347.1.1"/>
    <property type="gene ID" value="Solyc05g055347.1"/>
</dbReference>
<dbReference type="GO" id="GO:1901135">
    <property type="term" value="P:carbohydrate derivative metabolic process"/>
    <property type="evidence" value="ECO:0007669"/>
    <property type="project" value="UniProtKB-ARBA"/>
</dbReference>
<dbReference type="Gramene" id="Solyc05g055347.1.1">
    <property type="protein sequence ID" value="Solyc05g055347.1.1"/>
    <property type="gene ID" value="Solyc05g055347.1"/>
</dbReference>
<sequence>FTIDLCSTPINLSYIKKKIPHKYSCSIQLVEFHLPYMSEPPPHYHTTNGLPLHLQSTLYKAFMISEPQLYQILKDTKLDVLIVDAMGSKVIQDVEDMEETELIEWLGKQKEHSTLYVSFGSENKLALFLFSTIFRSKLFLLHMLKHLKVLYFPLHKSLSQFVSREL</sequence>
<proteinExistence type="predicted"/>
<reference evidence="1" key="2">
    <citation type="submission" date="2019-01" db="UniProtKB">
        <authorList>
            <consortium name="EnsemblPlants"/>
        </authorList>
    </citation>
    <scope>IDENTIFICATION</scope>
    <source>
        <strain evidence="1">cv. Heinz 1706</strain>
    </source>
</reference>
<protein>
    <submittedName>
        <fullName evidence="1">Uncharacterized protein</fullName>
    </submittedName>
</protein>
<dbReference type="Proteomes" id="UP000004994">
    <property type="component" value="Chromosome 5"/>
</dbReference>
<accession>A0A3Q7GPC5</accession>
<name>A0A3Q7GPC5_SOLLC</name>
<evidence type="ECO:0000313" key="2">
    <source>
        <dbReference type="Proteomes" id="UP000004994"/>
    </source>
</evidence>
<reference evidence="1" key="1">
    <citation type="journal article" date="2012" name="Nature">
        <title>The tomato genome sequence provides insights into fleshy fruit evolution.</title>
        <authorList>
            <consortium name="Tomato Genome Consortium"/>
        </authorList>
    </citation>
    <scope>NUCLEOTIDE SEQUENCE [LARGE SCALE GENOMIC DNA]</scope>
    <source>
        <strain evidence="1">cv. Heinz 1706</strain>
    </source>
</reference>
<keyword evidence="2" id="KW-1185">Reference proteome</keyword>